<accession>A0A7S1GQ59</accession>
<proteinExistence type="predicted"/>
<protein>
    <recommendedName>
        <fullName evidence="2">Right handed beta helix domain-containing protein</fullName>
    </recommendedName>
</protein>
<dbReference type="InterPro" id="IPR012334">
    <property type="entry name" value="Pectin_lyas_fold"/>
</dbReference>
<keyword evidence="1" id="KW-0677">Repeat</keyword>
<evidence type="ECO:0000259" key="2">
    <source>
        <dbReference type="Pfam" id="PF13229"/>
    </source>
</evidence>
<dbReference type="PANTHER" id="PTHR22990">
    <property type="entry name" value="F-BOX ONLY PROTEIN"/>
    <property type="match status" value="1"/>
</dbReference>
<evidence type="ECO:0000256" key="1">
    <source>
        <dbReference type="ARBA" id="ARBA00022737"/>
    </source>
</evidence>
<dbReference type="EMBL" id="HBFW01019261">
    <property type="protein sequence ID" value="CAD8941305.1"/>
    <property type="molecule type" value="Transcribed_RNA"/>
</dbReference>
<dbReference type="Pfam" id="PF13229">
    <property type="entry name" value="Beta_helix"/>
    <property type="match status" value="1"/>
</dbReference>
<sequence>MGATDFSFIRHVLPVEMGSFMQTERPTDHNHYHTIAEAISIAQPGDTIELGDGHYWVNEPGLSVDVPLKFVGDENNPSHVVIELSGSVRWRANGFLEGVTFRRPKISSGKEKIAHELMSLTNGVRVNMVHCVLNNEGSMGHVVSLRMKSKGSWFDTQIKGSGGGDGIFLADESELELVECSIVGNSNAGIMSTGGTRFKAVSCQFDENKGSAVSVQGHSKCEILKSRFGKGNGDLIVREAGSACAPCQANVAILPKGLTRKPIPGVRYTQEEDEDI</sequence>
<dbReference type="InterPro" id="IPR011050">
    <property type="entry name" value="Pectin_lyase_fold/virulence"/>
</dbReference>
<gene>
    <name evidence="3" type="ORF">CTEN0397_LOCUS12371</name>
</gene>
<name>A0A7S1GQ59_CYCTE</name>
<dbReference type="InterPro" id="IPR039448">
    <property type="entry name" value="Beta_helix"/>
</dbReference>
<dbReference type="SUPFAM" id="SSF51126">
    <property type="entry name" value="Pectin lyase-like"/>
    <property type="match status" value="1"/>
</dbReference>
<dbReference type="Gene3D" id="2.160.20.10">
    <property type="entry name" value="Single-stranded right-handed beta-helix, Pectin lyase-like"/>
    <property type="match status" value="1"/>
</dbReference>
<dbReference type="InterPro" id="IPR051550">
    <property type="entry name" value="SCF-Subunits/Alg-Epimerases"/>
</dbReference>
<reference evidence="3" key="1">
    <citation type="submission" date="2021-01" db="EMBL/GenBank/DDBJ databases">
        <authorList>
            <person name="Corre E."/>
            <person name="Pelletier E."/>
            <person name="Niang G."/>
            <person name="Scheremetjew M."/>
            <person name="Finn R."/>
            <person name="Kale V."/>
            <person name="Holt S."/>
            <person name="Cochrane G."/>
            <person name="Meng A."/>
            <person name="Brown T."/>
            <person name="Cohen L."/>
        </authorList>
    </citation>
    <scope>NUCLEOTIDE SEQUENCE</scope>
    <source>
        <strain evidence="3">ECT3854</strain>
    </source>
</reference>
<evidence type="ECO:0000313" key="3">
    <source>
        <dbReference type="EMBL" id="CAD8941305.1"/>
    </source>
</evidence>
<dbReference type="PANTHER" id="PTHR22990:SF15">
    <property type="entry name" value="F-BOX ONLY PROTEIN 10"/>
    <property type="match status" value="1"/>
</dbReference>
<dbReference type="AlphaFoldDB" id="A0A7S1GQ59"/>
<organism evidence="3">
    <name type="scientific">Cyclophora tenuis</name>
    <name type="common">Marine diatom</name>
    <dbReference type="NCBI Taxonomy" id="216820"/>
    <lineage>
        <taxon>Eukaryota</taxon>
        <taxon>Sar</taxon>
        <taxon>Stramenopiles</taxon>
        <taxon>Ochrophyta</taxon>
        <taxon>Bacillariophyta</taxon>
        <taxon>Fragilariophyceae</taxon>
        <taxon>Fragilariophycidae</taxon>
        <taxon>Cyclophorales</taxon>
        <taxon>Cyclophoraceae</taxon>
        <taxon>Cyclophora</taxon>
    </lineage>
</organism>
<feature type="domain" description="Right handed beta helix" evidence="2">
    <location>
        <begin position="150"/>
        <end position="231"/>
    </location>
</feature>